<dbReference type="Proteomes" id="UP000005467">
    <property type="component" value="Unassembled WGS sequence"/>
</dbReference>
<proteinExistence type="predicted"/>
<dbReference type="HOGENOM" id="CLU_2353587_0_0_6"/>
<name>E8KGH8_9PAST</name>
<organism evidence="2 3">
    <name type="scientific">Actinobacillus ureae ATCC 25976</name>
    <dbReference type="NCBI Taxonomy" id="887324"/>
    <lineage>
        <taxon>Bacteria</taxon>
        <taxon>Pseudomonadati</taxon>
        <taxon>Pseudomonadota</taxon>
        <taxon>Gammaproteobacteria</taxon>
        <taxon>Pasteurellales</taxon>
        <taxon>Pasteurellaceae</taxon>
        <taxon>Actinobacillus</taxon>
    </lineage>
</organism>
<evidence type="ECO:0000313" key="3">
    <source>
        <dbReference type="Proteomes" id="UP000005467"/>
    </source>
</evidence>
<dbReference type="SUPFAM" id="SSF53474">
    <property type="entry name" value="alpha/beta-Hydrolases"/>
    <property type="match status" value="1"/>
</dbReference>
<dbReference type="AlphaFoldDB" id="E8KGH8"/>
<accession>E8KGH8</accession>
<gene>
    <name evidence="2" type="ORF">HMPREF0027_0945</name>
</gene>
<feature type="domain" description="Serine aminopeptidase S33" evidence="1">
    <location>
        <begin position="3"/>
        <end position="75"/>
    </location>
</feature>
<reference evidence="2 3" key="1">
    <citation type="submission" date="2011-01" db="EMBL/GenBank/DDBJ databases">
        <authorList>
            <person name="Muzny D."/>
            <person name="Qin X."/>
            <person name="Deng J."/>
            <person name="Jiang H."/>
            <person name="Liu Y."/>
            <person name="Qu J."/>
            <person name="Song X.-Z."/>
            <person name="Zhang L."/>
            <person name="Thornton R."/>
            <person name="Coyle M."/>
            <person name="Francisco L."/>
            <person name="Jackson L."/>
            <person name="Javaid M."/>
            <person name="Korchina V."/>
            <person name="Kovar C."/>
            <person name="Mata R."/>
            <person name="Mathew T."/>
            <person name="Ngo R."/>
            <person name="Nguyen L."/>
            <person name="Nguyen N."/>
            <person name="Okwuonu G."/>
            <person name="Ongeri F."/>
            <person name="Pham C."/>
            <person name="Simmons D."/>
            <person name="Wilczek-Boney K."/>
            <person name="Hale W."/>
            <person name="Jakkamsetti A."/>
            <person name="Pham P."/>
            <person name="Ruth R."/>
            <person name="San Lucas F."/>
            <person name="Warren J."/>
            <person name="Zhang J."/>
            <person name="Zhao Z."/>
            <person name="Zhou C."/>
            <person name="Zhu D."/>
            <person name="Lee S."/>
            <person name="Bess C."/>
            <person name="Blankenburg K."/>
            <person name="Forbes L."/>
            <person name="Fu Q."/>
            <person name="Gubbala S."/>
            <person name="Hirani K."/>
            <person name="Jayaseelan J.C."/>
            <person name="Lara F."/>
            <person name="Munidasa M."/>
            <person name="Palculict T."/>
            <person name="Patil S."/>
            <person name="Pu L.-L."/>
            <person name="Saada N."/>
            <person name="Tang L."/>
            <person name="Weissenberger G."/>
            <person name="Zhu Y."/>
            <person name="Hemphill L."/>
            <person name="Shang Y."/>
            <person name="Youmans B."/>
            <person name="Ayvaz T."/>
            <person name="Ross M."/>
            <person name="Santibanez J."/>
            <person name="Aqrawi P."/>
            <person name="Gross S."/>
            <person name="Joshi V."/>
            <person name="Fowler G."/>
            <person name="Nazareth L."/>
            <person name="Reid J."/>
            <person name="Worley K."/>
            <person name="Petrosino J."/>
            <person name="Highlander S."/>
            <person name="Gibbs R."/>
        </authorList>
    </citation>
    <scope>NUCLEOTIDE SEQUENCE [LARGE SCALE GENOMIC DNA]</scope>
    <source>
        <strain evidence="2 3">ATCC 25976</strain>
    </source>
</reference>
<sequence length="96" mass="10950">MSLPNDPLMLENFSVSFANSFKEGVQYLKDNDNKFIDPVLLVSGDADLYVVPKDAIDFYQETNSINKSLRLYHGLEPKGDIVVDDIVRWISQRAKK</sequence>
<keyword evidence="3" id="KW-1185">Reference proteome</keyword>
<evidence type="ECO:0000313" key="2">
    <source>
        <dbReference type="EMBL" id="EFX91997.1"/>
    </source>
</evidence>
<comment type="caution">
    <text evidence="2">The sequence shown here is derived from an EMBL/GenBank/DDBJ whole genome shotgun (WGS) entry which is preliminary data.</text>
</comment>
<dbReference type="Pfam" id="PF12146">
    <property type="entry name" value="Hydrolase_4"/>
    <property type="match status" value="1"/>
</dbReference>
<dbReference type="InterPro" id="IPR029058">
    <property type="entry name" value="AB_hydrolase_fold"/>
</dbReference>
<dbReference type="EMBL" id="AEVG01000062">
    <property type="protein sequence ID" value="EFX91997.1"/>
    <property type="molecule type" value="Genomic_DNA"/>
</dbReference>
<dbReference type="InterPro" id="IPR022742">
    <property type="entry name" value="Hydrolase_4"/>
</dbReference>
<protein>
    <recommendedName>
        <fullName evidence="1">Serine aminopeptidase S33 domain-containing protein</fullName>
    </recommendedName>
</protein>
<evidence type="ECO:0000259" key="1">
    <source>
        <dbReference type="Pfam" id="PF12146"/>
    </source>
</evidence>
<dbReference type="Gene3D" id="3.40.50.1820">
    <property type="entry name" value="alpha/beta hydrolase"/>
    <property type="match status" value="1"/>
</dbReference>